<protein>
    <recommendedName>
        <fullName evidence="11">Undecaprenyl/decaprenyl-phosphate alpha-N-acetylglucosaminyl 1-phosphate transferase</fullName>
    </recommendedName>
</protein>
<dbReference type="CDD" id="cd06853">
    <property type="entry name" value="GT_WecA_like"/>
    <property type="match status" value="1"/>
</dbReference>
<evidence type="ECO:0000313" key="10">
    <source>
        <dbReference type="Proteomes" id="UP000176855"/>
    </source>
</evidence>
<feature type="transmembrane region" description="Helical" evidence="8">
    <location>
        <begin position="72"/>
        <end position="90"/>
    </location>
</feature>
<evidence type="ECO:0000313" key="9">
    <source>
        <dbReference type="EMBL" id="OGZ64162.1"/>
    </source>
</evidence>
<feature type="transmembrane region" description="Helical" evidence="8">
    <location>
        <begin position="212"/>
        <end position="233"/>
    </location>
</feature>
<comment type="cofactor">
    <cofactor evidence="7">
        <name>Mg(2+)</name>
        <dbReference type="ChEBI" id="CHEBI:18420"/>
    </cofactor>
</comment>
<keyword evidence="5 8" id="KW-1133">Transmembrane helix</keyword>
<evidence type="ECO:0000256" key="8">
    <source>
        <dbReference type="SAM" id="Phobius"/>
    </source>
</evidence>
<evidence type="ECO:0008006" key="11">
    <source>
        <dbReference type="Google" id="ProtNLM"/>
    </source>
</evidence>
<feature type="transmembrane region" description="Helical" evidence="8">
    <location>
        <begin position="6"/>
        <end position="25"/>
    </location>
</feature>
<dbReference type="GO" id="GO:0071555">
    <property type="term" value="P:cell wall organization"/>
    <property type="evidence" value="ECO:0007669"/>
    <property type="project" value="TreeGrafter"/>
</dbReference>
<comment type="caution">
    <text evidence="9">The sequence shown here is derived from an EMBL/GenBank/DDBJ whole genome shotgun (WGS) entry which is preliminary data.</text>
</comment>
<dbReference type="GO" id="GO:0016780">
    <property type="term" value="F:phosphotransferase activity, for other substituted phosphate groups"/>
    <property type="evidence" value="ECO:0007669"/>
    <property type="project" value="InterPro"/>
</dbReference>
<keyword evidence="6 8" id="KW-0472">Membrane</keyword>
<evidence type="ECO:0000256" key="2">
    <source>
        <dbReference type="ARBA" id="ARBA00022475"/>
    </source>
</evidence>
<sequence length="318" mass="35895">MPYLFIFLFSLLVSAVLTFYLRKVGNRYNFFDIAPEDDVLKIHKKSISYLGGSAMMLTIFIGFILTVCLKQYLISEIMAVAAASLAIFSLGFWDDLKWKNIPDPRPYRKFAGLIIFPLLSAFILSAVGIKINFFNFFLLDYLLTFFYIFVLVNSINYEDGIDGLAGGMSLLSLAAFSVVSLLANNEFALFLSLIAGGSVLGFLLFNFPPAKIFMGDSGAFFLGFVLSVFATLLVKPYDLFSLLGVIFISGFPIFEGVFTNIRRILSKKSIFLGDREHLYDKLYLKKGFSIYKTLLICYSIQIIFIIIGFIFFYANTFI</sequence>
<evidence type="ECO:0000256" key="4">
    <source>
        <dbReference type="ARBA" id="ARBA00022692"/>
    </source>
</evidence>
<dbReference type="PANTHER" id="PTHR22926">
    <property type="entry name" value="PHOSPHO-N-ACETYLMURAMOYL-PENTAPEPTIDE-TRANSFERASE"/>
    <property type="match status" value="1"/>
</dbReference>
<accession>A0A1G2HNP7</accession>
<feature type="transmembrane region" description="Helical" evidence="8">
    <location>
        <begin position="46"/>
        <end position="66"/>
    </location>
</feature>
<evidence type="ECO:0000256" key="5">
    <source>
        <dbReference type="ARBA" id="ARBA00022989"/>
    </source>
</evidence>
<evidence type="ECO:0000256" key="7">
    <source>
        <dbReference type="PIRSR" id="PIRSR600715-1"/>
    </source>
</evidence>
<evidence type="ECO:0000256" key="3">
    <source>
        <dbReference type="ARBA" id="ARBA00022679"/>
    </source>
</evidence>
<dbReference type="EMBL" id="MHOO01000008">
    <property type="protein sequence ID" value="OGZ64162.1"/>
    <property type="molecule type" value="Genomic_DNA"/>
</dbReference>
<dbReference type="GO" id="GO:0005886">
    <property type="term" value="C:plasma membrane"/>
    <property type="evidence" value="ECO:0007669"/>
    <property type="project" value="UniProtKB-SubCell"/>
</dbReference>
<dbReference type="PANTHER" id="PTHR22926:SF3">
    <property type="entry name" value="UNDECAPRENYL-PHOSPHATE ALPHA-N-ACETYLGLUCOSAMINYL 1-PHOSPHATE TRANSFERASE"/>
    <property type="match status" value="1"/>
</dbReference>
<dbReference type="Proteomes" id="UP000176855">
    <property type="component" value="Unassembled WGS sequence"/>
</dbReference>
<keyword evidence="4 8" id="KW-0812">Transmembrane</keyword>
<dbReference type="AlphaFoldDB" id="A0A1G2HNP7"/>
<reference evidence="9 10" key="1">
    <citation type="journal article" date="2016" name="Nat. Commun.">
        <title>Thousands of microbial genomes shed light on interconnected biogeochemical processes in an aquifer system.</title>
        <authorList>
            <person name="Anantharaman K."/>
            <person name="Brown C.T."/>
            <person name="Hug L.A."/>
            <person name="Sharon I."/>
            <person name="Castelle C.J."/>
            <person name="Probst A.J."/>
            <person name="Thomas B.C."/>
            <person name="Singh A."/>
            <person name="Wilkins M.J."/>
            <person name="Karaoz U."/>
            <person name="Brodie E.L."/>
            <person name="Williams K.H."/>
            <person name="Hubbard S.S."/>
            <person name="Banfield J.F."/>
        </authorList>
    </citation>
    <scope>NUCLEOTIDE SEQUENCE [LARGE SCALE GENOMIC DNA]</scope>
</reference>
<feature type="transmembrane region" description="Helical" evidence="8">
    <location>
        <begin position="164"/>
        <end position="181"/>
    </location>
</feature>
<keyword evidence="7" id="KW-0460">Magnesium</keyword>
<dbReference type="InterPro" id="IPR000715">
    <property type="entry name" value="Glycosyl_transferase_4"/>
</dbReference>
<feature type="transmembrane region" description="Helical" evidence="8">
    <location>
        <begin position="239"/>
        <end position="258"/>
    </location>
</feature>
<name>A0A1G2HNP7_9BACT</name>
<feature type="transmembrane region" description="Helical" evidence="8">
    <location>
        <begin position="133"/>
        <end position="152"/>
    </location>
</feature>
<feature type="transmembrane region" description="Helical" evidence="8">
    <location>
        <begin position="187"/>
        <end position="205"/>
    </location>
</feature>
<feature type="transmembrane region" description="Helical" evidence="8">
    <location>
        <begin position="110"/>
        <end position="127"/>
    </location>
</feature>
<organism evidence="9 10">
    <name type="scientific">Candidatus Staskawiczbacteria bacterium RIFCSPHIGHO2_01_FULL_39_25</name>
    <dbReference type="NCBI Taxonomy" id="1802202"/>
    <lineage>
        <taxon>Bacteria</taxon>
        <taxon>Candidatus Staskawicziibacteriota</taxon>
    </lineage>
</organism>
<keyword evidence="2" id="KW-1003">Cell membrane</keyword>
<dbReference type="STRING" id="1802202.A2730_03460"/>
<gene>
    <name evidence="9" type="ORF">A2730_03460</name>
</gene>
<dbReference type="GO" id="GO:0009103">
    <property type="term" value="P:lipopolysaccharide biosynthetic process"/>
    <property type="evidence" value="ECO:0007669"/>
    <property type="project" value="TreeGrafter"/>
</dbReference>
<evidence type="ECO:0000256" key="1">
    <source>
        <dbReference type="ARBA" id="ARBA00004651"/>
    </source>
</evidence>
<feature type="transmembrane region" description="Helical" evidence="8">
    <location>
        <begin position="293"/>
        <end position="314"/>
    </location>
</feature>
<dbReference type="GO" id="GO:0044038">
    <property type="term" value="P:cell wall macromolecule biosynthetic process"/>
    <property type="evidence" value="ECO:0007669"/>
    <property type="project" value="TreeGrafter"/>
</dbReference>
<keyword evidence="3" id="KW-0808">Transferase</keyword>
<proteinExistence type="predicted"/>
<evidence type="ECO:0000256" key="6">
    <source>
        <dbReference type="ARBA" id="ARBA00023136"/>
    </source>
</evidence>
<keyword evidence="7" id="KW-0479">Metal-binding</keyword>
<comment type="subcellular location">
    <subcellularLocation>
        <location evidence="1">Cell membrane</location>
        <topology evidence="1">Multi-pass membrane protein</topology>
    </subcellularLocation>
</comment>
<feature type="binding site" evidence="7">
    <location>
        <position position="156"/>
    </location>
    <ligand>
        <name>Mg(2+)</name>
        <dbReference type="ChEBI" id="CHEBI:18420"/>
    </ligand>
</feature>
<dbReference type="GO" id="GO:0046872">
    <property type="term" value="F:metal ion binding"/>
    <property type="evidence" value="ECO:0007669"/>
    <property type="project" value="UniProtKB-KW"/>
</dbReference>
<dbReference type="Pfam" id="PF00953">
    <property type="entry name" value="Glycos_transf_4"/>
    <property type="match status" value="1"/>
</dbReference>
<feature type="binding site" evidence="7">
    <location>
        <position position="216"/>
    </location>
    <ligand>
        <name>Mg(2+)</name>
        <dbReference type="ChEBI" id="CHEBI:18420"/>
    </ligand>
</feature>